<dbReference type="Pfam" id="PF13840">
    <property type="entry name" value="ACT_7"/>
    <property type="match status" value="1"/>
</dbReference>
<dbReference type="AlphaFoldDB" id="A0A5C8V1K9"/>
<evidence type="ECO:0000313" key="3">
    <source>
        <dbReference type="EMBL" id="TXN35221.1"/>
    </source>
</evidence>
<dbReference type="EMBL" id="VRUR01000002">
    <property type="protein sequence ID" value="TXN35221.1"/>
    <property type="molecule type" value="Genomic_DNA"/>
</dbReference>
<dbReference type="PANTHER" id="PTHR39199:SF1">
    <property type="entry name" value="BLR5128 PROTEIN"/>
    <property type="match status" value="1"/>
</dbReference>
<dbReference type="Pfam" id="PF10000">
    <property type="entry name" value="ACT_3"/>
    <property type="match status" value="1"/>
</dbReference>
<sequence>MVHHFVYKFNPTSRKSAAIGETDLSELIANMEPQLNNGEYLFVPVSDSSNINRSDTIATFKEEEGTTLVLKKDSAKRLGFNTHFVASWITLNVHSSLEAIGLTAAFSTELAECGISCNVVAGYYHDHILVDWKNAKRTVGLLKRMAIQHKKTIKDKFEKK</sequence>
<feature type="domain" description="CASTOR ACT" evidence="2">
    <location>
        <begin position="87"/>
        <end position="143"/>
    </location>
</feature>
<name>A0A5C8V1K9_9FLAO</name>
<evidence type="ECO:0000259" key="1">
    <source>
        <dbReference type="Pfam" id="PF10000"/>
    </source>
</evidence>
<proteinExistence type="predicted"/>
<dbReference type="Gene3D" id="3.30.2130.10">
    <property type="entry name" value="VC0802-like"/>
    <property type="match status" value="1"/>
</dbReference>
<comment type="caution">
    <text evidence="3">The sequence shown here is derived from an EMBL/GenBank/DDBJ whole genome shotgun (WGS) entry which is preliminary data.</text>
</comment>
<evidence type="ECO:0000259" key="2">
    <source>
        <dbReference type="Pfam" id="PF13840"/>
    </source>
</evidence>
<evidence type="ECO:0000313" key="4">
    <source>
        <dbReference type="Proteomes" id="UP000321456"/>
    </source>
</evidence>
<accession>A0A5C8V1K9</accession>
<dbReference type="RefSeq" id="WP_147743956.1">
    <property type="nucleotide sequence ID" value="NZ_VRUR01000002.1"/>
</dbReference>
<gene>
    <name evidence="3" type="ORF">FVB32_11570</name>
</gene>
<dbReference type="PANTHER" id="PTHR39199">
    <property type="entry name" value="BLR5128 PROTEIN"/>
    <property type="match status" value="1"/>
</dbReference>
<dbReference type="Proteomes" id="UP000321456">
    <property type="component" value="Unassembled WGS sequence"/>
</dbReference>
<dbReference type="SUPFAM" id="SSF55021">
    <property type="entry name" value="ACT-like"/>
    <property type="match status" value="2"/>
</dbReference>
<feature type="domain" description="DUF2241" evidence="1">
    <location>
        <begin position="20"/>
        <end position="86"/>
    </location>
</feature>
<dbReference type="InterPro" id="IPR045865">
    <property type="entry name" value="ACT-like_dom_sf"/>
</dbReference>
<keyword evidence="4" id="KW-1185">Reference proteome</keyword>
<organism evidence="3 4">
    <name type="scientific">Flagellimonas hymeniacidonis</name>
    <dbReference type="NCBI Taxonomy" id="2603628"/>
    <lineage>
        <taxon>Bacteria</taxon>
        <taxon>Pseudomonadati</taxon>
        <taxon>Bacteroidota</taxon>
        <taxon>Flavobacteriia</taxon>
        <taxon>Flavobacteriales</taxon>
        <taxon>Flavobacteriaceae</taxon>
        <taxon>Flagellimonas</taxon>
    </lineage>
</organism>
<reference evidence="3 4" key="1">
    <citation type="submission" date="2019-08" db="EMBL/GenBank/DDBJ databases">
        <title>Professor.</title>
        <authorList>
            <person name="Park J.S."/>
        </authorList>
    </citation>
    <scope>NUCLEOTIDE SEQUENCE [LARGE SCALE GENOMIC DNA]</scope>
    <source>
        <strain evidence="3 4">176CP5-101</strain>
    </source>
</reference>
<protein>
    <submittedName>
        <fullName evidence="3">ACT domain-containing protein</fullName>
    </submittedName>
</protein>
<dbReference type="InterPro" id="IPR027795">
    <property type="entry name" value="CASTOR_ACT_dom"/>
</dbReference>
<dbReference type="InterPro" id="IPR018717">
    <property type="entry name" value="DUF2241"/>
</dbReference>